<keyword evidence="3" id="KW-1185">Reference proteome</keyword>
<protein>
    <recommendedName>
        <fullName evidence="1">FAD-dependent protein C-terminal domain-containing protein</fullName>
    </recommendedName>
</protein>
<dbReference type="Gene3D" id="3.50.50.60">
    <property type="entry name" value="FAD/NAD(P)-binding domain"/>
    <property type="match status" value="2"/>
</dbReference>
<evidence type="ECO:0000259" key="1">
    <source>
        <dbReference type="Pfam" id="PF21688"/>
    </source>
</evidence>
<evidence type="ECO:0000313" key="2">
    <source>
        <dbReference type="EMBL" id="SKA88504.1"/>
    </source>
</evidence>
<dbReference type="Proteomes" id="UP000190774">
    <property type="component" value="Unassembled WGS sequence"/>
</dbReference>
<evidence type="ECO:0000313" key="3">
    <source>
        <dbReference type="Proteomes" id="UP000190774"/>
    </source>
</evidence>
<dbReference type="Gene3D" id="3.30.70.2700">
    <property type="match status" value="1"/>
</dbReference>
<gene>
    <name evidence="2" type="ORF">SAMN02745166_01430</name>
</gene>
<dbReference type="InterPro" id="IPR028348">
    <property type="entry name" value="FAD-binding_protein"/>
</dbReference>
<dbReference type="InterPro" id="IPR036188">
    <property type="entry name" value="FAD/NAD-bd_sf"/>
</dbReference>
<dbReference type="STRING" id="48467.SAMN02745166_01430"/>
<dbReference type="InterPro" id="IPR049516">
    <property type="entry name" value="FAD-depend_C"/>
</dbReference>
<dbReference type="Pfam" id="PF21688">
    <property type="entry name" value="FAD-depend_C"/>
    <property type="match status" value="1"/>
</dbReference>
<dbReference type="PANTHER" id="PTHR42842">
    <property type="entry name" value="FAD/NAD(P)-BINDING OXIDOREDUCTASE"/>
    <property type="match status" value="1"/>
</dbReference>
<dbReference type="SUPFAM" id="SSF51905">
    <property type="entry name" value="FAD/NAD(P)-binding domain"/>
    <property type="match status" value="1"/>
</dbReference>
<name>A0A1T4XFZ1_9BACT</name>
<dbReference type="PIRSF" id="PIRSF038984">
    <property type="entry name" value="FAD_binding_protein"/>
    <property type="match status" value="1"/>
</dbReference>
<sequence length="541" mass="58698">MDETTGSPLMLQVSQLKLPVDHSEAELRQALLDRLQVKEAAYTIKQRAIDARRGRVHFSYTLLVEVKHEADVLKAHQDDTQIVPAPDETYREFDSCRHVHAGERPVVVGTGPCGLFAGLLLARAGLKPILLERGKAAGDRARDVTGFWRRGWDFNPESNVQYGEGGAGTFSDGKLYTQIRDREHRIPWILKEMVAAGAPEDILIKARPHIGTDRLIKVVRHIREEIISLGGEVRFGSRVSDVVIEKGSLRAVVLADGSVIEGSPIIFGIGHSSRDTFAMLHAHGIPFDPKPFSVGVRIEHPQRLVDQMLYGKWAGHERLGSAPYKFVAHCRTGRSAYSFCMCPGGLVVAATSEPGMVVTNGMSSYARAEANANAGFMVEVGPQDYGDAHPLAGIEFQRQIERRAYETGGSNYHAPAQLLGDFLAGRASSSQGSVKPSYEPGVVWTDLREVLPERVIATLKEAVSHINKSLPGFDLADAVLTAAETRSSAPVRIPRDPVTLECTSLKNFYPAGEGAGYAGGIISAAADGMRVAEAVLKARVG</sequence>
<accession>A0A1T4XFZ1</accession>
<reference evidence="3" key="1">
    <citation type="submission" date="2017-02" db="EMBL/GenBank/DDBJ databases">
        <authorList>
            <person name="Varghese N."/>
            <person name="Submissions S."/>
        </authorList>
    </citation>
    <scope>NUCLEOTIDE SEQUENCE [LARGE SCALE GENOMIC DNA]</scope>
    <source>
        <strain evidence="3">ATCC 700200</strain>
    </source>
</reference>
<proteinExistence type="predicted"/>
<organism evidence="2 3">
    <name type="scientific">Prosthecobacter debontii</name>
    <dbReference type="NCBI Taxonomy" id="48467"/>
    <lineage>
        <taxon>Bacteria</taxon>
        <taxon>Pseudomonadati</taxon>
        <taxon>Verrucomicrobiota</taxon>
        <taxon>Verrucomicrobiia</taxon>
        <taxon>Verrucomicrobiales</taxon>
        <taxon>Verrucomicrobiaceae</taxon>
        <taxon>Prosthecobacter</taxon>
    </lineage>
</organism>
<dbReference type="PANTHER" id="PTHR42842:SF3">
    <property type="entry name" value="FAD_NAD(P)-BINDING OXIDOREDUCTASE FAMILY PROTEIN"/>
    <property type="match status" value="1"/>
</dbReference>
<dbReference type="EMBL" id="FUYE01000004">
    <property type="protein sequence ID" value="SKA88504.1"/>
    <property type="molecule type" value="Genomic_DNA"/>
</dbReference>
<feature type="domain" description="FAD-dependent protein C-terminal" evidence="1">
    <location>
        <begin position="291"/>
        <end position="487"/>
    </location>
</feature>
<dbReference type="AlphaFoldDB" id="A0A1T4XFZ1"/>